<keyword evidence="2" id="KW-0378">Hydrolase</keyword>
<keyword evidence="2" id="KW-0540">Nuclease</keyword>
<evidence type="ECO:0000313" key="2">
    <source>
        <dbReference type="EMBL" id="NEZ55021.1"/>
    </source>
</evidence>
<reference evidence="2 3" key="1">
    <citation type="journal article" date="2020" name="Microb. Ecol.">
        <title>Ecogenomics of the Marine Benthic Filamentous Cyanobacterium Adonisia.</title>
        <authorList>
            <person name="Walter J.M."/>
            <person name="Coutinho F.H."/>
            <person name="Leomil L."/>
            <person name="Hargreaves P.I."/>
            <person name="Campeao M.E."/>
            <person name="Vieira V.V."/>
            <person name="Silva B.S."/>
            <person name="Fistarol G.O."/>
            <person name="Salomon P.S."/>
            <person name="Sawabe T."/>
            <person name="Mino S."/>
            <person name="Hosokawa M."/>
            <person name="Miyashita H."/>
            <person name="Maruyama F."/>
            <person name="van Verk M.C."/>
            <person name="Dutilh B.E."/>
            <person name="Thompson C.C."/>
            <person name="Thompson F.L."/>
        </authorList>
    </citation>
    <scope>NUCLEOTIDE SEQUENCE [LARGE SCALE GENOMIC DNA]</scope>
    <source>
        <strain evidence="2 3">CCMR0081</strain>
    </source>
</reference>
<dbReference type="InterPro" id="IPR011335">
    <property type="entry name" value="Restrct_endonuc-II-like"/>
</dbReference>
<dbReference type="Proteomes" id="UP000481033">
    <property type="component" value="Unassembled WGS sequence"/>
</dbReference>
<accession>A0A6M0RHD3</accession>
<dbReference type="Gene3D" id="3.90.1570.10">
    <property type="entry name" value="tt1808, chain A"/>
    <property type="match status" value="1"/>
</dbReference>
<comment type="caution">
    <text evidence="2">The sequence shown here is derived from an EMBL/GenBank/DDBJ whole genome shotgun (WGS) entry which is preliminary data.</text>
</comment>
<dbReference type="PANTHER" id="PTHR47152">
    <property type="entry name" value="SLR2084 PROTEIN-RELATED"/>
    <property type="match status" value="1"/>
</dbReference>
<name>A0A6M0RHD3_9CYAN</name>
<gene>
    <name evidence="2" type="ORF">DXZ20_04845</name>
</gene>
<dbReference type="SUPFAM" id="SSF52980">
    <property type="entry name" value="Restriction endonuclease-like"/>
    <property type="match status" value="1"/>
</dbReference>
<organism evidence="2 3">
    <name type="scientific">Adonisia turfae CCMR0081</name>
    <dbReference type="NCBI Taxonomy" id="2292702"/>
    <lineage>
        <taxon>Bacteria</taxon>
        <taxon>Bacillati</taxon>
        <taxon>Cyanobacteriota</taxon>
        <taxon>Adonisia</taxon>
        <taxon>Adonisia turfae</taxon>
    </lineage>
</organism>
<dbReference type="PANTHER" id="PTHR47152:SF1">
    <property type="entry name" value="SLL1186 PROTEIN"/>
    <property type="match status" value="1"/>
</dbReference>
<dbReference type="GO" id="GO:0004519">
    <property type="term" value="F:endonuclease activity"/>
    <property type="evidence" value="ECO:0007669"/>
    <property type="project" value="UniProtKB-KW"/>
</dbReference>
<dbReference type="RefSeq" id="WP_163660398.1">
    <property type="nucleotide sequence ID" value="NZ_QXHD01000004.1"/>
</dbReference>
<dbReference type="AlphaFoldDB" id="A0A6M0RHD3"/>
<evidence type="ECO:0000259" key="1">
    <source>
        <dbReference type="Pfam" id="PF05685"/>
    </source>
</evidence>
<dbReference type="CDD" id="cd06260">
    <property type="entry name" value="DUF820-like"/>
    <property type="match status" value="1"/>
</dbReference>
<sequence length="216" mass="25062">MVSVAPIISQPVPQPVGEKRFLFRELDWQRYQMLRDTLSRDRNIRFTYMRGTLEVTMPLEIHEFSARLIELFIRILVVELGMKVKTMGSTTLDREALDKSAEPDDAYYIQNQPLVAGRDVDLEQDPPPDLVVEVDITHTDINKLQLYAAMGVPEFWRYNGEVWRIYAFCDGEYGEVEESPTFPLVPKVKLYEFLATARQDEVDAELALRAWVRSVM</sequence>
<evidence type="ECO:0000313" key="3">
    <source>
        <dbReference type="Proteomes" id="UP000481033"/>
    </source>
</evidence>
<dbReference type="EMBL" id="QXHD01000004">
    <property type="protein sequence ID" value="NEZ55021.1"/>
    <property type="molecule type" value="Genomic_DNA"/>
</dbReference>
<protein>
    <submittedName>
        <fullName evidence="2">Uma2 family endonuclease</fullName>
    </submittedName>
</protein>
<dbReference type="InterPro" id="IPR012296">
    <property type="entry name" value="Nuclease_put_TT1808"/>
</dbReference>
<proteinExistence type="predicted"/>
<keyword evidence="3" id="KW-1185">Reference proteome</keyword>
<feature type="domain" description="Putative restriction endonuclease" evidence="1">
    <location>
        <begin position="35"/>
        <end position="194"/>
    </location>
</feature>
<dbReference type="Pfam" id="PF05685">
    <property type="entry name" value="Uma2"/>
    <property type="match status" value="1"/>
</dbReference>
<keyword evidence="2" id="KW-0255">Endonuclease</keyword>
<dbReference type="InterPro" id="IPR008538">
    <property type="entry name" value="Uma2"/>
</dbReference>